<dbReference type="InterPro" id="IPR011500">
    <property type="entry name" value="GPCR_3_9-Cys_dom"/>
</dbReference>
<dbReference type="Pfam" id="PF00003">
    <property type="entry name" value="7tm_3"/>
    <property type="match status" value="1"/>
</dbReference>
<evidence type="ECO:0000256" key="11">
    <source>
        <dbReference type="SAM" id="Phobius"/>
    </source>
</evidence>
<evidence type="ECO:0000256" key="12">
    <source>
        <dbReference type="SAM" id="SignalP"/>
    </source>
</evidence>
<dbReference type="PRINTS" id="PR00248">
    <property type="entry name" value="GPCRMGR"/>
</dbReference>
<feature type="transmembrane region" description="Helical" evidence="11">
    <location>
        <begin position="427"/>
        <end position="450"/>
    </location>
</feature>
<evidence type="ECO:0000259" key="13">
    <source>
        <dbReference type="PROSITE" id="PS50259"/>
    </source>
</evidence>
<evidence type="ECO:0000256" key="10">
    <source>
        <dbReference type="ARBA" id="ARBA00023224"/>
    </source>
</evidence>
<name>A0A2K6QFX8_RHIRO</name>
<evidence type="ECO:0000256" key="4">
    <source>
        <dbReference type="ARBA" id="ARBA00022729"/>
    </source>
</evidence>
<sequence>MLLCTACLVGLQLLISCCWAFACHSTKPSPDFTLPGDYLLAGLFPLHSGCLQVRHRPEVTLCDRPGSFNEHGYHLFQAMRLGVEEINNSTALLPNVTLGYQLYDVCSDSANVYATLRVLSLPGPRHIELQGDLLHYSPKVLAVIGPDTTNRAATTAALLSPFLMPLLLEQIHKVNFLLHEDTVMFNDNGDPLSSYNIIAWDWSGPKWTFTVLGSSTWYPVQLDINETKIQWHGKDNQVPNSVCSSDCLEGHQRVVTGFHHCCFECVPCGAGTFLNKSDLYRCQPCGKEEWAPEGSQTCFPRTVVFLACQEHTSWVLLAANTLLLLLLLGTAGLFAWHLDTPVVRSAGGRLCFLMLGSLAAGSSSLYGFFGEPTRPACLLRQALFALGFTIFLSCLTVRSFQLIIIFKFSTKAPTFYHAWVQNHGAGLFVMIISASQLLICLTWLVVWTPLPTREYQRFPHLVMLECTEANSLGFILAFLYNGLLSISAFACSYLGKDLPENYNEAKCVTFSLLFNFMSWIAFFTTASIYDGKYLPAVNMLAGLSSLSSGFGGYFLPKCYVILCRPDLNSTEHFQASIQDYTRHRGST</sequence>
<evidence type="ECO:0000256" key="8">
    <source>
        <dbReference type="ARBA" id="ARBA00023170"/>
    </source>
</evidence>
<reference evidence="14" key="1">
    <citation type="submission" date="2025-08" db="UniProtKB">
        <authorList>
            <consortium name="Ensembl"/>
        </authorList>
    </citation>
    <scope>IDENTIFICATION</scope>
</reference>
<dbReference type="InterPro" id="IPR028082">
    <property type="entry name" value="Peripla_BP_I"/>
</dbReference>
<dbReference type="Gene3D" id="3.40.50.2300">
    <property type="match status" value="1"/>
</dbReference>
<dbReference type="GO" id="GO:0050917">
    <property type="term" value="P:sensory perception of umami taste"/>
    <property type="evidence" value="ECO:0007669"/>
    <property type="project" value="TreeGrafter"/>
</dbReference>
<keyword evidence="4 12" id="KW-0732">Signal</keyword>
<dbReference type="SUPFAM" id="SSF53822">
    <property type="entry name" value="Periplasmic binding protein-like I"/>
    <property type="match status" value="2"/>
</dbReference>
<protein>
    <submittedName>
        <fullName evidence="14">Taste 1 receptor member 1</fullName>
    </submittedName>
</protein>
<dbReference type="Pfam" id="PF01094">
    <property type="entry name" value="ANF_receptor"/>
    <property type="match status" value="1"/>
</dbReference>
<keyword evidence="15" id="KW-1185">Reference proteome</keyword>
<dbReference type="PROSITE" id="PS00980">
    <property type="entry name" value="G_PROTEIN_RECEP_F3_2"/>
    <property type="match status" value="1"/>
</dbReference>
<dbReference type="AlphaFoldDB" id="A0A2K6QFX8"/>
<keyword evidence="8" id="KW-0675">Receptor</keyword>
<feature type="signal peptide" evidence="12">
    <location>
        <begin position="1"/>
        <end position="20"/>
    </location>
</feature>
<evidence type="ECO:0000256" key="5">
    <source>
        <dbReference type="ARBA" id="ARBA00022989"/>
    </source>
</evidence>
<dbReference type="InterPro" id="IPR038550">
    <property type="entry name" value="GPCR_3_9-Cys_sf"/>
</dbReference>
<dbReference type="FunFam" id="3.40.50.2300:FF:000399">
    <property type="entry name" value="Taste 1 receptor member 1"/>
    <property type="match status" value="1"/>
</dbReference>
<evidence type="ECO:0000256" key="6">
    <source>
        <dbReference type="ARBA" id="ARBA00023040"/>
    </source>
</evidence>
<evidence type="ECO:0000313" key="15">
    <source>
        <dbReference type="Proteomes" id="UP000233200"/>
    </source>
</evidence>
<dbReference type="PANTHER" id="PTHR24061:SF3">
    <property type="entry name" value="TASTE RECEPTOR TYPE 1 MEMBER 1"/>
    <property type="match status" value="1"/>
</dbReference>
<gene>
    <name evidence="14" type="primary">TAS1R1</name>
</gene>
<evidence type="ECO:0000256" key="1">
    <source>
        <dbReference type="ARBA" id="ARBA00004651"/>
    </source>
</evidence>
<evidence type="ECO:0000256" key="9">
    <source>
        <dbReference type="ARBA" id="ARBA00023180"/>
    </source>
</evidence>
<dbReference type="Gene3D" id="2.10.50.30">
    <property type="entry name" value="GPCR, family 3, nine cysteines domain"/>
    <property type="match status" value="1"/>
</dbReference>
<dbReference type="Ensembl" id="ENSRROT00000052007.1">
    <property type="protein sequence ID" value="ENSRROP00000027686.1"/>
    <property type="gene ID" value="ENSRROG00000037637.1"/>
</dbReference>
<feature type="chain" id="PRO_5014429921" evidence="12">
    <location>
        <begin position="21"/>
        <end position="587"/>
    </location>
</feature>
<dbReference type="InterPro" id="IPR017979">
    <property type="entry name" value="GPCR_3_CS"/>
</dbReference>
<dbReference type="FunFam" id="2.10.50.30:FF:000004">
    <property type="entry name" value="Taste receptor type 1 member 3-like protein"/>
    <property type="match status" value="1"/>
</dbReference>
<dbReference type="GO" id="GO:0004930">
    <property type="term" value="F:G protein-coupled receptor activity"/>
    <property type="evidence" value="ECO:0007669"/>
    <property type="project" value="UniProtKB-KW"/>
</dbReference>
<dbReference type="InterPro" id="IPR000068">
    <property type="entry name" value="GPCR_3_Ca_sens_rcpt-rel"/>
</dbReference>
<keyword evidence="3 11" id="KW-0812">Transmembrane</keyword>
<comment type="subcellular location">
    <subcellularLocation>
        <location evidence="1">Cell membrane</location>
        <topology evidence="1">Multi-pass membrane protein</topology>
    </subcellularLocation>
</comment>
<feature type="transmembrane region" description="Helical" evidence="11">
    <location>
        <begin position="350"/>
        <end position="369"/>
    </location>
</feature>
<dbReference type="PROSITE" id="PS00981">
    <property type="entry name" value="G_PROTEIN_RECEP_F3_3"/>
    <property type="match status" value="1"/>
</dbReference>
<dbReference type="Proteomes" id="UP000233200">
    <property type="component" value="Unplaced"/>
</dbReference>
<dbReference type="Pfam" id="PF07562">
    <property type="entry name" value="NCD3G"/>
    <property type="match status" value="1"/>
</dbReference>
<keyword evidence="10" id="KW-0807">Transducer</keyword>
<proteinExistence type="predicted"/>
<feature type="transmembrane region" description="Helical" evidence="11">
    <location>
        <begin position="470"/>
        <end position="495"/>
    </location>
</feature>
<keyword evidence="7 11" id="KW-0472">Membrane</keyword>
<keyword evidence="5 11" id="KW-1133">Transmembrane helix</keyword>
<evidence type="ECO:0000256" key="2">
    <source>
        <dbReference type="ARBA" id="ARBA00022475"/>
    </source>
</evidence>
<feature type="transmembrane region" description="Helical" evidence="11">
    <location>
        <begin position="535"/>
        <end position="555"/>
    </location>
</feature>
<evidence type="ECO:0000256" key="3">
    <source>
        <dbReference type="ARBA" id="ARBA00022692"/>
    </source>
</evidence>
<dbReference type="InterPro" id="IPR001828">
    <property type="entry name" value="ANF_lig-bd_rcpt"/>
</dbReference>
<accession>A0A2K6QFX8</accession>
<keyword evidence="9" id="KW-0325">Glycoprotein</keyword>
<dbReference type="GeneTree" id="ENSGT00940000161264"/>
<feature type="transmembrane region" description="Helical" evidence="11">
    <location>
        <begin position="381"/>
        <end position="406"/>
    </location>
</feature>
<dbReference type="PANTHER" id="PTHR24061">
    <property type="entry name" value="CALCIUM-SENSING RECEPTOR-RELATED"/>
    <property type="match status" value="1"/>
</dbReference>
<dbReference type="GO" id="GO:0005886">
    <property type="term" value="C:plasma membrane"/>
    <property type="evidence" value="ECO:0007669"/>
    <property type="project" value="UniProtKB-SubCell"/>
</dbReference>
<dbReference type="InterPro" id="IPR000337">
    <property type="entry name" value="GPCR_3"/>
</dbReference>
<reference evidence="14" key="2">
    <citation type="submission" date="2025-09" db="UniProtKB">
        <authorList>
            <consortium name="Ensembl"/>
        </authorList>
    </citation>
    <scope>IDENTIFICATION</scope>
</reference>
<dbReference type="InterPro" id="IPR017978">
    <property type="entry name" value="GPCR_3_C"/>
</dbReference>
<feature type="transmembrane region" description="Helical" evidence="11">
    <location>
        <begin position="507"/>
        <end position="529"/>
    </location>
</feature>
<keyword evidence="6" id="KW-0297">G-protein coupled receptor</keyword>
<organism evidence="14 15">
    <name type="scientific">Rhinopithecus roxellana</name>
    <name type="common">Golden snub-nosed monkey</name>
    <name type="synonym">Pygathrix roxellana</name>
    <dbReference type="NCBI Taxonomy" id="61622"/>
    <lineage>
        <taxon>Eukaryota</taxon>
        <taxon>Metazoa</taxon>
        <taxon>Chordata</taxon>
        <taxon>Craniata</taxon>
        <taxon>Vertebrata</taxon>
        <taxon>Euteleostomi</taxon>
        <taxon>Mammalia</taxon>
        <taxon>Eutheria</taxon>
        <taxon>Euarchontoglires</taxon>
        <taxon>Primates</taxon>
        <taxon>Haplorrhini</taxon>
        <taxon>Catarrhini</taxon>
        <taxon>Cercopithecidae</taxon>
        <taxon>Colobinae</taxon>
        <taxon>Rhinopithecus</taxon>
    </lineage>
</organism>
<evidence type="ECO:0000256" key="7">
    <source>
        <dbReference type="ARBA" id="ARBA00023136"/>
    </source>
</evidence>
<keyword evidence="2" id="KW-1003">Cell membrane</keyword>
<evidence type="ECO:0000313" key="14">
    <source>
        <dbReference type="Ensembl" id="ENSRROP00000027686.1"/>
    </source>
</evidence>
<dbReference type="PROSITE" id="PS50259">
    <property type="entry name" value="G_PROTEIN_RECEP_F3_4"/>
    <property type="match status" value="1"/>
</dbReference>
<feature type="domain" description="G-protein coupled receptors family 3 profile" evidence="13">
    <location>
        <begin position="312"/>
        <end position="577"/>
    </location>
</feature>
<feature type="transmembrane region" description="Helical" evidence="11">
    <location>
        <begin position="314"/>
        <end position="338"/>
    </location>
</feature>